<evidence type="ECO:0000313" key="1">
    <source>
        <dbReference type="EMBL" id="RZC77064.1"/>
    </source>
</evidence>
<protein>
    <submittedName>
        <fullName evidence="1">Uncharacterized protein</fullName>
    </submittedName>
</protein>
<keyword evidence="2" id="KW-1185">Reference proteome</keyword>
<evidence type="ECO:0000313" key="2">
    <source>
        <dbReference type="Proteomes" id="UP000316621"/>
    </source>
</evidence>
<reference evidence="1 2" key="1">
    <citation type="journal article" date="2018" name="Science">
        <title>The opium poppy genome and morphinan production.</title>
        <authorList>
            <person name="Guo L."/>
            <person name="Winzer T."/>
            <person name="Yang X."/>
            <person name="Li Y."/>
            <person name="Ning Z."/>
            <person name="He Z."/>
            <person name="Teodor R."/>
            <person name="Lu Y."/>
            <person name="Bowser T.A."/>
            <person name="Graham I.A."/>
            <person name="Ye K."/>
        </authorList>
    </citation>
    <scope>NUCLEOTIDE SEQUENCE [LARGE SCALE GENOMIC DNA]</scope>
    <source>
        <strain evidence="2">cv. HN1</strain>
        <tissue evidence="1">Leaves</tissue>
    </source>
</reference>
<dbReference type="AlphaFoldDB" id="A0A4Y7KUQ0"/>
<proteinExistence type="predicted"/>
<dbReference type="Proteomes" id="UP000316621">
    <property type="component" value="Chromosome 9"/>
</dbReference>
<name>A0A4Y7KUQ0_PAPSO</name>
<accession>A0A4Y7KUQ0</accession>
<gene>
    <name evidence="1" type="ORF">C5167_001208</name>
</gene>
<dbReference type="Gramene" id="RZC77064">
    <property type="protein sequence ID" value="RZC77064"/>
    <property type="gene ID" value="C5167_001208"/>
</dbReference>
<dbReference type="EMBL" id="CM010723">
    <property type="protein sequence ID" value="RZC77064.1"/>
    <property type="molecule type" value="Genomic_DNA"/>
</dbReference>
<organism evidence="1 2">
    <name type="scientific">Papaver somniferum</name>
    <name type="common">Opium poppy</name>
    <dbReference type="NCBI Taxonomy" id="3469"/>
    <lineage>
        <taxon>Eukaryota</taxon>
        <taxon>Viridiplantae</taxon>
        <taxon>Streptophyta</taxon>
        <taxon>Embryophyta</taxon>
        <taxon>Tracheophyta</taxon>
        <taxon>Spermatophyta</taxon>
        <taxon>Magnoliopsida</taxon>
        <taxon>Ranunculales</taxon>
        <taxon>Papaveraceae</taxon>
        <taxon>Papaveroideae</taxon>
        <taxon>Papaver</taxon>
    </lineage>
</organism>
<sequence length="116" mass="13123">MAAHSWNTSWCFCSKKIRLQRDNYGEVLPQELKLEVAITLILGFWRLWCQASSKGAEASGLVTLIGGFWGLHVQVEATCRLSMCQGVLSVEIPMVLLERKVTKRNNEACNLCFYVK</sequence>